<dbReference type="Proteomes" id="UP000789595">
    <property type="component" value="Unassembled WGS sequence"/>
</dbReference>
<keyword evidence="5" id="KW-0408">Iron</keyword>
<organism evidence="7 8">
    <name type="scientific">Pelagomonas calceolata</name>
    <dbReference type="NCBI Taxonomy" id="35677"/>
    <lineage>
        <taxon>Eukaryota</taxon>
        <taxon>Sar</taxon>
        <taxon>Stramenopiles</taxon>
        <taxon>Ochrophyta</taxon>
        <taxon>Pelagophyceae</taxon>
        <taxon>Pelagomonadales</taxon>
        <taxon>Pelagomonadaceae</taxon>
        <taxon>Pelagomonas</taxon>
    </lineage>
</organism>
<dbReference type="GO" id="GO:0006790">
    <property type="term" value="P:sulfur compound metabolic process"/>
    <property type="evidence" value="ECO:0007669"/>
    <property type="project" value="TreeGrafter"/>
</dbReference>
<dbReference type="PANTHER" id="PTHR30468">
    <property type="entry name" value="ALPHA-KETOGLUTARATE-DEPENDENT SULFONATE DIOXYGENASE"/>
    <property type="match status" value="1"/>
</dbReference>
<comment type="caution">
    <text evidence="7">The sequence shown here is derived from an EMBL/GenBank/DDBJ whole genome shotgun (WGS) entry which is preliminary data.</text>
</comment>
<comment type="similarity">
    <text evidence="1">Belongs to the TfdA dioxygenase family.</text>
</comment>
<reference evidence="7" key="1">
    <citation type="submission" date="2021-11" db="EMBL/GenBank/DDBJ databases">
        <authorList>
            <consortium name="Genoscope - CEA"/>
            <person name="William W."/>
        </authorList>
    </citation>
    <scope>NUCLEOTIDE SEQUENCE</scope>
</reference>
<evidence type="ECO:0000313" key="8">
    <source>
        <dbReference type="Proteomes" id="UP000789595"/>
    </source>
</evidence>
<evidence type="ECO:0000256" key="3">
    <source>
        <dbReference type="ARBA" id="ARBA00022964"/>
    </source>
</evidence>
<dbReference type="SUPFAM" id="SSF51197">
    <property type="entry name" value="Clavaminate synthase-like"/>
    <property type="match status" value="1"/>
</dbReference>
<dbReference type="GO" id="GO:0046872">
    <property type="term" value="F:metal ion binding"/>
    <property type="evidence" value="ECO:0007669"/>
    <property type="project" value="UniProtKB-KW"/>
</dbReference>
<evidence type="ECO:0000256" key="2">
    <source>
        <dbReference type="ARBA" id="ARBA00022723"/>
    </source>
</evidence>
<name>A0A8J2X0G6_9STRA</name>
<accession>A0A8J2X0G6</accession>
<dbReference type="InterPro" id="IPR051323">
    <property type="entry name" value="AtsK-like"/>
</dbReference>
<evidence type="ECO:0000256" key="5">
    <source>
        <dbReference type="ARBA" id="ARBA00023004"/>
    </source>
</evidence>
<keyword evidence="4" id="KW-0560">Oxidoreductase</keyword>
<evidence type="ECO:0000256" key="1">
    <source>
        <dbReference type="ARBA" id="ARBA00005896"/>
    </source>
</evidence>
<dbReference type="PANTHER" id="PTHR30468:SF1">
    <property type="entry name" value="ALPHA-KETOGLUTARATE-DEPENDENT SULFONATE DIOXYGENASE"/>
    <property type="match status" value="1"/>
</dbReference>
<proteinExistence type="inferred from homology"/>
<evidence type="ECO:0000259" key="6">
    <source>
        <dbReference type="Pfam" id="PF02668"/>
    </source>
</evidence>
<gene>
    <name evidence="7" type="ORF">PECAL_5P03490</name>
</gene>
<dbReference type="Gene3D" id="3.60.130.10">
    <property type="entry name" value="Clavaminate synthase-like"/>
    <property type="match status" value="1"/>
</dbReference>
<dbReference type="GO" id="GO:0005737">
    <property type="term" value="C:cytoplasm"/>
    <property type="evidence" value="ECO:0007669"/>
    <property type="project" value="TreeGrafter"/>
</dbReference>
<dbReference type="GO" id="GO:0016706">
    <property type="term" value="F:2-oxoglutarate-dependent dioxygenase activity"/>
    <property type="evidence" value="ECO:0007669"/>
    <property type="project" value="TreeGrafter"/>
</dbReference>
<dbReference type="InterPro" id="IPR003819">
    <property type="entry name" value="TauD/TfdA-like"/>
</dbReference>
<keyword evidence="2" id="KW-0479">Metal-binding</keyword>
<evidence type="ECO:0000256" key="4">
    <source>
        <dbReference type="ARBA" id="ARBA00023002"/>
    </source>
</evidence>
<dbReference type="AlphaFoldDB" id="A0A8J2X0G6"/>
<evidence type="ECO:0000313" key="7">
    <source>
        <dbReference type="EMBL" id="CAH0375802.1"/>
    </source>
</evidence>
<dbReference type="EMBL" id="CAKKNE010000005">
    <property type="protein sequence ID" value="CAH0375802.1"/>
    <property type="molecule type" value="Genomic_DNA"/>
</dbReference>
<sequence>MRRVVRLSNFRGRRHSTAAATQASQLDVLIRERATDGAICKDTGLTYAAKYDCSLLDGATVLDEATGWGLRVPNCDLTKAAQFTKDDVQAIKRVIQDVRGILTFPNQQDLHPKDHVAFAAHFGTPEKHMVANGLPDHPEILEIVREKDAQIVFGEEWHSDHSFQPLPASYSFLRATAQVTPYGTNNTEFAHCEAAWDAYSDTMKQLLLPLDAYHSAGKAYGDGAKYGKTTPNSREAMLETSSMTFAVEKEEEIIPDCIHPVVVRHPETGRDAVFISETFTNGIVGMTAREGLEMTRLIQNHVTQPQFRVQVAYEPHQLAMWDNRSLIHRGLQDDTSAKRVIQRASVSMAAPPVATRDFLL</sequence>
<dbReference type="Pfam" id="PF02668">
    <property type="entry name" value="TauD"/>
    <property type="match status" value="1"/>
</dbReference>
<keyword evidence="3" id="KW-0223">Dioxygenase</keyword>
<protein>
    <recommendedName>
        <fullName evidence="6">TauD/TfdA-like domain-containing protein</fullName>
    </recommendedName>
</protein>
<feature type="domain" description="TauD/TfdA-like" evidence="6">
    <location>
        <begin position="68"/>
        <end position="344"/>
    </location>
</feature>
<dbReference type="InterPro" id="IPR042098">
    <property type="entry name" value="TauD-like_sf"/>
</dbReference>
<dbReference type="OrthoDB" id="10257314at2759"/>
<keyword evidence="8" id="KW-1185">Reference proteome</keyword>